<evidence type="ECO:0000313" key="2">
    <source>
        <dbReference type="EMBL" id="CAK9112303.1"/>
    </source>
</evidence>
<comment type="caution">
    <text evidence="2">The sequence shown here is derived from an EMBL/GenBank/DDBJ whole genome shotgun (WGS) entry which is preliminary data.</text>
</comment>
<proteinExistence type="predicted"/>
<feature type="compositionally biased region" description="Basic residues" evidence="1">
    <location>
        <begin position="117"/>
        <end position="129"/>
    </location>
</feature>
<dbReference type="EMBL" id="CAXAMN010027694">
    <property type="protein sequence ID" value="CAK9112303.1"/>
    <property type="molecule type" value="Genomic_DNA"/>
</dbReference>
<reference evidence="2 3" key="1">
    <citation type="submission" date="2024-02" db="EMBL/GenBank/DDBJ databases">
        <authorList>
            <person name="Chen Y."/>
            <person name="Shah S."/>
            <person name="Dougan E. K."/>
            <person name="Thang M."/>
            <person name="Chan C."/>
        </authorList>
    </citation>
    <scope>NUCLEOTIDE SEQUENCE [LARGE SCALE GENOMIC DNA]</scope>
</reference>
<organism evidence="2 3">
    <name type="scientific">Durusdinium trenchii</name>
    <dbReference type="NCBI Taxonomy" id="1381693"/>
    <lineage>
        <taxon>Eukaryota</taxon>
        <taxon>Sar</taxon>
        <taxon>Alveolata</taxon>
        <taxon>Dinophyceae</taxon>
        <taxon>Suessiales</taxon>
        <taxon>Symbiodiniaceae</taxon>
        <taxon>Durusdinium</taxon>
    </lineage>
</organism>
<accession>A0ABP0SIU2</accession>
<sequence length="353" mass="39985">MVMSVWKGVKAPKMVSGETPIDSCSAFRVVVLEKATAPKTWACNGTSVAFVVRVEALVAILDCEESKPVGMESFEVVLSHRSIDALDKLDDIETWLVHPTMTRGRKKASDTLETNKKKPQPRLRGRKRKQTDDPQGDPQGADAADGHGVKRKGAIDPQEASKAPKVSDTLAALDEDLDENSYRRSAKGRKAISRKVQRLCYLDTEAFPNSPLFGLDGKCRMKHESAQCLTLQQIAEVCPQYSSVHSPTLYGKTVHKLLGGIERQLRDTPPQRGALLRLVKDIEADNSGVSVIQLTPLVKVHEEYWYEEDEPRWTIRLLRWRFEQRISEEEMGEWQIASLEEKWFREKLYTKKR</sequence>
<gene>
    <name evidence="2" type="ORF">CCMP2556_LOCUS52079</name>
</gene>
<protein>
    <submittedName>
        <fullName evidence="2">Uncharacterized protein</fullName>
    </submittedName>
</protein>
<dbReference type="Proteomes" id="UP001642484">
    <property type="component" value="Unassembled WGS sequence"/>
</dbReference>
<keyword evidence="3" id="KW-1185">Reference proteome</keyword>
<feature type="region of interest" description="Disordered" evidence="1">
    <location>
        <begin position="102"/>
        <end position="168"/>
    </location>
</feature>
<evidence type="ECO:0000313" key="3">
    <source>
        <dbReference type="Proteomes" id="UP001642484"/>
    </source>
</evidence>
<name>A0ABP0SIU2_9DINO</name>
<feature type="compositionally biased region" description="Basic and acidic residues" evidence="1">
    <location>
        <begin position="107"/>
        <end position="116"/>
    </location>
</feature>
<evidence type="ECO:0000256" key="1">
    <source>
        <dbReference type="SAM" id="MobiDB-lite"/>
    </source>
</evidence>